<organism evidence="5 6">
    <name type="scientific">Mycena albidolilacea</name>
    <dbReference type="NCBI Taxonomy" id="1033008"/>
    <lineage>
        <taxon>Eukaryota</taxon>
        <taxon>Fungi</taxon>
        <taxon>Dikarya</taxon>
        <taxon>Basidiomycota</taxon>
        <taxon>Agaricomycotina</taxon>
        <taxon>Agaricomycetes</taxon>
        <taxon>Agaricomycetidae</taxon>
        <taxon>Agaricales</taxon>
        <taxon>Marasmiineae</taxon>
        <taxon>Mycenaceae</taxon>
        <taxon>Mycena</taxon>
    </lineage>
</organism>
<evidence type="ECO:0000256" key="2">
    <source>
        <dbReference type="SAM" id="MobiDB-lite"/>
    </source>
</evidence>
<reference evidence="5" key="1">
    <citation type="submission" date="2023-03" db="EMBL/GenBank/DDBJ databases">
        <title>Massive genome expansion in bonnet fungi (Mycena s.s.) driven by repeated elements and novel gene families across ecological guilds.</title>
        <authorList>
            <consortium name="Lawrence Berkeley National Laboratory"/>
            <person name="Harder C.B."/>
            <person name="Miyauchi S."/>
            <person name="Viragh M."/>
            <person name="Kuo A."/>
            <person name="Thoen E."/>
            <person name="Andreopoulos B."/>
            <person name="Lu D."/>
            <person name="Skrede I."/>
            <person name="Drula E."/>
            <person name="Henrissat B."/>
            <person name="Morin E."/>
            <person name="Kohler A."/>
            <person name="Barry K."/>
            <person name="LaButti K."/>
            <person name="Morin E."/>
            <person name="Salamov A."/>
            <person name="Lipzen A."/>
            <person name="Mereny Z."/>
            <person name="Hegedus B."/>
            <person name="Baldrian P."/>
            <person name="Stursova M."/>
            <person name="Weitz H."/>
            <person name="Taylor A."/>
            <person name="Grigoriev I.V."/>
            <person name="Nagy L.G."/>
            <person name="Martin F."/>
            <person name="Kauserud H."/>
        </authorList>
    </citation>
    <scope>NUCLEOTIDE SEQUENCE</scope>
    <source>
        <strain evidence="5">CBHHK002</strain>
    </source>
</reference>
<dbReference type="AlphaFoldDB" id="A0AAD7ADM1"/>
<keyword evidence="6" id="KW-1185">Reference proteome</keyword>
<feature type="chain" id="PRO_5042149454" description="Yeast cell wall synthesis Kre9/Knh1-like N-terminal domain-containing protein" evidence="3">
    <location>
        <begin position="22"/>
        <end position="265"/>
    </location>
</feature>
<dbReference type="PANTHER" id="PTHR40633:SF1">
    <property type="entry name" value="GPI ANCHORED SERINE-THREONINE RICH PROTEIN (AFU_ORTHOLOGUE AFUA_1G03630)"/>
    <property type="match status" value="1"/>
</dbReference>
<dbReference type="InterPro" id="IPR052982">
    <property type="entry name" value="SRP1/TIP1-like"/>
</dbReference>
<feature type="domain" description="Yeast cell wall synthesis Kre9/Knh1-like N-terminal" evidence="4">
    <location>
        <begin position="28"/>
        <end position="121"/>
    </location>
</feature>
<dbReference type="InterPro" id="IPR018466">
    <property type="entry name" value="Kre9/Knh1-like_N"/>
</dbReference>
<evidence type="ECO:0000313" key="6">
    <source>
        <dbReference type="Proteomes" id="UP001218218"/>
    </source>
</evidence>
<feature type="compositionally biased region" description="Low complexity" evidence="2">
    <location>
        <begin position="161"/>
        <end position="210"/>
    </location>
</feature>
<feature type="signal peptide" evidence="3">
    <location>
        <begin position="1"/>
        <end position="21"/>
    </location>
</feature>
<evidence type="ECO:0000313" key="5">
    <source>
        <dbReference type="EMBL" id="KAJ7355737.1"/>
    </source>
</evidence>
<comment type="caution">
    <text evidence="5">The sequence shown here is derived from an EMBL/GenBank/DDBJ whole genome shotgun (WGS) entry which is preliminary data.</text>
</comment>
<dbReference type="Proteomes" id="UP001218218">
    <property type="component" value="Unassembled WGS sequence"/>
</dbReference>
<keyword evidence="1 3" id="KW-0732">Signal</keyword>
<dbReference type="EMBL" id="JARIHO010000009">
    <property type="protein sequence ID" value="KAJ7355737.1"/>
    <property type="molecule type" value="Genomic_DNA"/>
</dbReference>
<feature type="region of interest" description="Disordered" evidence="2">
    <location>
        <begin position="154"/>
        <end position="228"/>
    </location>
</feature>
<dbReference type="Pfam" id="PF10342">
    <property type="entry name" value="Kre9_KNH"/>
    <property type="match status" value="1"/>
</dbReference>
<name>A0AAD7ADM1_9AGAR</name>
<sequence length="265" mass="26010">MFTSTVFTAVLASSAVLLSNAVVTPNAPGPGDSFNQGTKCSLSWAGDTESTTAWANMAIELMTGKNEAMVHVTTVATGQDGTKDGTFSYDCPEVTPNSPIYFYQFTSGGTPVVAWTTRFTIAAADGSSTPATLKETDGSGALYGTGALVDPSTAVAPPTFNTTGGSSAGSSASSAGNSGSSAGNTGSSASLPPSVPSSGSSGSTKPSSTGAQTSPPANSKVASVSGSAPNPSASGAAVALGAIDQRMWPFAAALTACAMAFMILL</sequence>
<protein>
    <recommendedName>
        <fullName evidence="4">Yeast cell wall synthesis Kre9/Knh1-like N-terminal domain-containing protein</fullName>
    </recommendedName>
</protein>
<evidence type="ECO:0000259" key="4">
    <source>
        <dbReference type="Pfam" id="PF10342"/>
    </source>
</evidence>
<proteinExistence type="predicted"/>
<evidence type="ECO:0000256" key="3">
    <source>
        <dbReference type="SAM" id="SignalP"/>
    </source>
</evidence>
<evidence type="ECO:0000256" key="1">
    <source>
        <dbReference type="ARBA" id="ARBA00022729"/>
    </source>
</evidence>
<accession>A0AAD7ADM1</accession>
<gene>
    <name evidence="5" type="ORF">DFH08DRAFT_853402</name>
</gene>
<dbReference type="PANTHER" id="PTHR40633">
    <property type="entry name" value="MATRIX PROTEIN, PUTATIVE (AFU_ORTHOLOGUE AFUA_8G05410)-RELATED"/>
    <property type="match status" value="1"/>
</dbReference>